<accession>A0AAN9EUS5</accession>
<gene>
    <name evidence="2" type="ORF">RJT34_31140</name>
</gene>
<comment type="caution">
    <text evidence="2">The sequence shown here is derived from an EMBL/GenBank/DDBJ whole genome shotgun (WGS) entry which is preliminary data.</text>
</comment>
<dbReference type="AlphaFoldDB" id="A0AAN9EUS5"/>
<evidence type="ECO:0000313" key="2">
    <source>
        <dbReference type="EMBL" id="KAK7263548.1"/>
    </source>
</evidence>
<reference evidence="2 3" key="1">
    <citation type="submission" date="2024-01" db="EMBL/GenBank/DDBJ databases">
        <title>The genomes of 5 underutilized Papilionoideae crops provide insights into root nodulation and disease resistance.</title>
        <authorList>
            <person name="Yuan L."/>
        </authorList>
    </citation>
    <scope>NUCLEOTIDE SEQUENCE [LARGE SCALE GENOMIC DNA]</scope>
    <source>
        <strain evidence="2">LY-2023</strain>
        <tissue evidence="2">Leaf</tissue>
    </source>
</reference>
<name>A0AAN9EUS5_CLITE</name>
<organism evidence="2 3">
    <name type="scientific">Clitoria ternatea</name>
    <name type="common">Butterfly pea</name>
    <dbReference type="NCBI Taxonomy" id="43366"/>
    <lineage>
        <taxon>Eukaryota</taxon>
        <taxon>Viridiplantae</taxon>
        <taxon>Streptophyta</taxon>
        <taxon>Embryophyta</taxon>
        <taxon>Tracheophyta</taxon>
        <taxon>Spermatophyta</taxon>
        <taxon>Magnoliopsida</taxon>
        <taxon>eudicotyledons</taxon>
        <taxon>Gunneridae</taxon>
        <taxon>Pentapetalae</taxon>
        <taxon>rosids</taxon>
        <taxon>fabids</taxon>
        <taxon>Fabales</taxon>
        <taxon>Fabaceae</taxon>
        <taxon>Papilionoideae</taxon>
        <taxon>50 kb inversion clade</taxon>
        <taxon>NPAAA clade</taxon>
        <taxon>indigoferoid/millettioid clade</taxon>
        <taxon>Phaseoleae</taxon>
        <taxon>Clitoria</taxon>
    </lineage>
</organism>
<sequence>MEKNQSFLMWKIGQSRNHKHERENRDGEYESGLKQQSQVVAEEKNLLWWKFQNSFTLKSSTSHTLSFYLHSSTSRNDAVGTMLGNLGFRVTCS</sequence>
<dbReference type="EMBL" id="JAYKXN010000008">
    <property type="protein sequence ID" value="KAK7263548.1"/>
    <property type="molecule type" value="Genomic_DNA"/>
</dbReference>
<proteinExistence type="predicted"/>
<feature type="region of interest" description="Disordered" evidence="1">
    <location>
        <begin position="1"/>
        <end position="35"/>
    </location>
</feature>
<evidence type="ECO:0000256" key="1">
    <source>
        <dbReference type="SAM" id="MobiDB-lite"/>
    </source>
</evidence>
<keyword evidence="3" id="KW-1185">Reference proteome</keyword>
<dbReference type="Proteomes" id="UP001359559">
    <property type="component" value="Unassembled WGS sequence"/>
</dbReference>
<protein>
    <submittedName>
        <fullName evidence="2">Uncharacterized protein</fullName>
    </submittedName>
</protein>
<evidence type="ECO:0000313" key="3">
    <source>
        <dbReference type="Proteomes" id="UP001359559"/>
    </source>
</evidence>